<feature type="transmembrane region" description="Helical" evidence="9">
    <location>
        <begin position="100"/>
        <end position="123"/>
    </location>
</feature>
<keyword evidence="6 9" id="KW-1133">Transmembrane helix</keyword>
<organism evidence="11 12">
    <name type="scientific">Falsiruegeria litorea R37</name>
    <dbReference type="NCBI Taxonomy" id="1200284"/>
    <lineage>
        <taxon>Bacteria</taxon>
        <taxon>Pseudomonadati</taxon>
        <taxon>Pseudomonadota</taxon>
        <taxon>Alphaproteobacteria</taxon>
        <taxon>Rhodobacterales</taxon>
        <taxon>Roseobacteraceae</taxon>
        <taxon>Falsiruegeria</taxon>
    </lineage>
</organism>
<dbReference type="GO" id="GO:0005886">
    <property type="term" value="C:plasma membrane"/>
    <property type="evidence" value="ECO:0007669"/>
    <property type="project" value="UniProtKB-SubCell"/>
</dbReference>
<evidence type="ECO:0000256" key="7">
    <source>
        <dbReference type="ARBA" id="ARBA00023136"/>
    </source>
</evidence>
<keyword evidence="5 9" id="KW-0812">Transmembrane</keyword>
<keyword evidence="2 9" id="KW-0813">Transport</keyword>
<comment type="similarity">
    <text evidence="8 9">Belongs to the TRAP transporter small permease family.</text>
</comment>
<comment type="function">
    <text evidence="9">Part of the tripartite ATP-independent periplasmic (TRAP) transport system.</text>
</comment>
<evidence type="ECO:0000313" key="12">
    <source>
        <dbReference type="Proteomes" id="UP000193077"/>
    </source>
</evidence>
<feature type="transmembrane region" description="Helical" evidence="9">
    <location>
        <begin position="27"/>
        <end position="48"/>
    </location>
</feature>
<dbReference type="InterPro" id="IPR055348">
    <property type="entry name" value="DctQ"/>
</dbReference>
<comment type="subcellular location">
    <subcellularLocation>
        <location evidence="1 9">Cell inner membrane</location>
        <topology evidence="1 9">Multi-pass membrane protein</topology>
    </subcellularLocation>
</comment>
<feature type="transmembrane region" description="Helical" evidence="9">
    <location>
        <begin position="143"/>
        <end position="169"/>
    </location>
</feature>
<evidence type="ECO:0000256" key="3">
    <source>
        <dbReference type="ARBA" id="ARBA00022475"/>
    </source>
</evidence>
<keyword evidence="4 9" id="KW-0997">Cell inner membrane</keyword>
<dbReference type="RefSeq" id="WP_085796000.1">
    <property type="nucleotide sequence ID" value="NZ_FWFO01000001.1"/>
</dbReference>
<dbReference type="Pfam" id="PF04290">
    <property type="entry name" value="DctQ"/>
    <property type="match status" value="1"/>
</dbReference>
<keyword evidence="3" id="KW-1003">Cell membrane</keyword>
<evidence type="ECO:0000256" key="1">
    <source>
        <dbReference type="ARBA" id="ARBA00004429"/>
    </source>
</evidence>
<dbReference type="GO" id="GO:0022857">
    <property type="term" value="F:transmembrane transporter activity"/>
    <property type="evidence" value="ECO:0007669"/>
    <property type="project" value="UniProtKB-UniRule"/>
</dbReference>
<feature type="transmembrane region" description="Helical" evidence="9">
    <location>
        <begin position="60"/>
        <end position="79"/>
    </location>
</feature>
<evidence type="ECO:0000256" key="6">
    <source>
        <dbReference type="ARBA" id="ARBA00022989"/>
    </source>
</evidence>
<evidence type="ECO:0000313" key="11">
    <source>
        <dbReference type="EMBL" id="SLN46507.1"/>
    </source>
</evidence>
<evidence type="ECO:0000259" key="10">
    <source>
        <dbReference type="Pfam" id="PF04290"/>
    </source>
</evidence>
<proteinExistence type="inferred from homology"/>
<evidence type="ECO:0000256" key="8">
    <source>
        <dbReference type="ARBA" id="ARBA00038436"/>
    </source>
</evidence>
<accession>A0A1Y5SR51</accession>
<dbReference type="PANTHER" id="PTHR35011">
    <property type="entry name" value="2,3-DIKETO-L-GULONATE TRAP TRANSPORTER SMALL PERMEASE PROTEIN YIAM"/>
    <property type="match status" value="1"/>
</dbReference>
<dbReference type="OrthoDB" id="7843894at2"/>
<keyword evidence="12" id="KW-1185">Reference proteome</keyword>
<dbReference type="InterPro" id="IPR007387">
    <property type="entry name" value="TRAP_DctQ"/>
</dbReference>
<dbReference type="AlphaFoldDB" id="A0A1Y5SR51"/>
<name>A0A1Y5SR51_9RHOB</name>
<dbReference type="Proteomes" id="UP000193077">
    <property type="component" value="Unassembled WGS sequence"/>
</dbReference>
<protein>
    <recommendedName>
        <fullName evidence="9">TRAP transporter small permease protein</fullName>
    </recommendedName>
</protein>
<sequence>MAGQASVLEDLSLLSRLDRSLLTIERFLALLSGLAVFSLMVLAVVSVGGRNAFNAPLPGYVDWIEQAMPLIAFMGIAYVQRDGGHIRMDLVVSKLSGRALWFFELLSVTLILLLMMALVWGSWEHFLRAFDFNAPLWSRDSSIDIGIPIWPAKLLAPVAFAVLCLRLMLQIWGYGRALVLGLESPVAVPLIQDVAAQAAAEAEQLEGHDNG</sequence>
<evidence type="ECO:0000256" key="5">
    <source>
        <dbReference type="ARBA" id="ARBA00022692"/>
    </source>
</evidence>
<reference evidence="11 12" key="1">
    <citation type="submission" date="2017-03" db="EMBL/GenBank/DDBJ databases">
        <authorList>
            <person name="Afonso C.L."/>
            <person name="Miller P.J."/>
            <person name="Scott M.A."/>
            <person name="Spackman E."/>
            <person name="Goraichik I."/>
            <person name="Dimitrov K.M."/>
            <person name="Suarez D.L."/>
            <person name="Swayne D.E."/>
        </authorList>
    </citation>
    <scope>NUCLEOTIDE SEQUENCE [LARGE SCALE GENOMIC DNA]</scope>
    <source>
        <strain evidence="11 12">CECT 7639</strain>
    </source>
</reference>
<evidence type="ECO:0000256" key="2">
    <source>
        <dbReference type="ARBA" id="ARBA00022448"/>
    </source>
</evidence>
<keyword evidence="7 9" id="KW-0472">Membrane</keyword>
<evidence type="ECO:0000256" key="4">
    <source>
        <dbReference type="ARBA" id="ARBA00022519"/>
    </source>
</evidence>
<comment type="subunit">
    <text evidence="9">The complex comprises the extracytoplasmic solute receptor protein and the two transmembrane proteins.</text>
</comment>
<feature type="domain" description="Tripartite ATP-independent periplasmic transporters DctQ component" evidence="10">
    <location>
        <begin position="39"/>
        <end position="172"/>
    </location>
</feature>
<gene>
    <name evidence="11" type="ORF">TRL7639_02543</name>
</gene>
<evidence type="ECO:0000256" key="9">
    <source>
        <dbReference type="RuleBase" id="RU369079"/>
    </source>
</evidence>
<dbReference type="EMBL" id="FWFO01000001">
    <property type="protein sequence ID" value="SLN46507.1"/>
    <property type="molecule type" value="Genomic_DNA"/>
</dbReference>